<dbReference type="RefSeq" id="WP_267624787.1">
    <property type="nucleotide sequence ID" value="NZ_JAODIW010000010.1"/>
</dbReference>
<dbReference type="AlphaFoldDB" id="A0ABD5P6S5"/>
<protein>
    <recommendedName>
        <fullName evidence="4">Sporulation and cell division protein SsgA</fullName>
    </recommendedName>
</protein>
<gene>
    <name evidence="2" type="ORF">ACFO0N_00550</name>
</gene>
<dbReference type="Proteomes" id="UP001595921">
    <property type="component" value="Unassembled WGS sequence"/>
</dbReference>
<evidence type="ECO:0000256" key="1">
    <source>
        <dbReference type="SAM" id="MobiDB-lite"/>
    </source>
</evidence>
<proteinExistence type="predicted"/>
<evidence type="ECO:0000313" key="2">
    <source>
        <dbReference type="EMBL" id="MFC4356433.1"/>
    </source>
</evidence>
<accession>A0ABD5P6S5</accession>
<organism evidence="2 3">
    <name type="scientific">Halobium salinum</name>
    <dbReference type="NCBI Taxonomy" id="1364940"/>
    <lineage>
        <taxon>Archaea</taxon>
        <taxon>Methanobacteriati</taxon>
        <taxon>Methanobacteriota</taxon>
        <taxon>Stenosarchaea group</taxon>
        <taxon>Halobacteria</taxon>
        <taxon>Halobacteriales</taxon>
        <taxon>Haloferacaceae</taxon>
        <taxon>Halobium</taxon>
    </lineage>
</organism>
<evidence type="ECO:0000313" key="3">
    <source>
        <dbReference type="Proteomes" id="UP001595921"/>
    </source>
</evidence>
<comment type="caution">
    <text evidence="2">The sequence shown here is derived from an EMBL/GenBank/DDBJ whole genome shotgun (WGS) entry which is preliminary data.</text>
</comment>
<dbReference type="EMBL" id="JBHSDS010000001">
    <property type="protein sequence ID" value="MFC4356433.1"/>
    <property type="molecule type" value="Genomic_DNA"/>
</dbReference>
<sequence length="147" mass="15723">MKFPFVSAVGSDGRRYDLPDDLDGTPSLVHVSFGSDPEDASTWRSLVDSLAGDSPELGWHEVQVHQRGRDGGRPVTDGGPAVRAADADDSSALTLHTDERGLRAALSLDGDETHGYTMLLDGDDVRWTTTGPATEDTEAELRDILGC</sequence>
<feature type="region of interest" description="Disordered" evidence="1">
    <location>
        <begin position="64"/>
        <end position="96"/>
    </location>
</feature>
<evidence type="ECO:0008006" key="4">
    <source>
        <dbReference type="Google" id="ProtNLM"/>
    </source>
</evidence>
<reference evidence="2 3" key="1">
    <citation type="journal article" date="2019" name="Int. J. Syst. Evol. Microbiol.">
        <title>The Global Catalogue of Microorganisms (GCM) 10K type strain sequencing project: providing services to taxonomists for standard genome sequencing and annotation.</title>
        <authorList>
            <consortium name="The Broad Institute Genomics Platform"/>
            <consortium name="The Broad Institute Genome Sequencing Center for Infectious Disease"/>
            <person name="Wu L."/>
            <person name="Ma J."/>
        </authorList>
    </citation>
    <scope>NUCLEOTIDE SEQUENCE [LARGE SCALE GENOMIC DNA]</scope>
    <source>
        <strain evidence="2 3">CGMCC 1.12553</strain>
    </source>
</reference>
<name>A0ABD5P6S5_9EURY</name>
<keyword evidence="3" id="KW-1185">Reference proteome</keyword>